<comment type="caution">
    <text evidence="1">The sequence shown here is derived from an EMBL/GenBank/DDBJ whole genome shotgun (WGS) entry which is preliminary data.</text>
</comment>
<dbReference type="Gene3D" id="3.40.50.150">
    <property type="entry name" value="Vaccinia Virus protein VP39"/>
    <property type="match status" value="1"/>
</dbReference>
<evidence type="ECO:0000313" key="1">
    <source>
        <dbReference type="EMBL" id="ORA07050.1"/>
    </source>
</evidence>
<evidence type="ECO:0008006" key="3">
    <source>
        <dbReference type="Google" id="ProtNLM"/>
    </source>
</evidence>
<dbReference type="STRING" id="564198.BST17_00820"/>
<proteinExistence type="predicted"/>
<name>A0A1W9Z4U4_MYCBA</name>
<protein>
    <recommendedName>
        <fullName evidence="3">Class I SAM-dependent methyltransferase</fullName>
    </recommendedName>
</protein>
<dbReference type="EMBL" id="MVHJ01000001">
    <property type="protein sequence ID" value="ORA07050.1"/>
    <property type="molecule type" value="Genomic_DNA"/>
</dbReference>
<dbReference type="Proteomes" id="UP000192366">
    <property type="component" value="Unassembled WGS sequence"/>
</dbReference>
<reference evidence="1 2" key="1">
    <citation type="submission" date="2017-02" db="EMBL/GenBank/DDBJ databases">
        <title>The new phylogeny of genus Mycobacterium.</title>
        <authorList>
            <person name="Tortoli E."/>
            <person name="Trovato A."/>
            <person name="Cirillo D.M."/>
        </authorList>
    </citation>
    <scope>NUCLEOTIDE SEQUENCE [LARGE SCALE GENOMIC DNA]</scope>
    <source>
        <strain evidence="1 2">DSM 45578</strain>
    </source>
</reference>
<dbReference type="AlphaFoldDB" id="A0A1W9Z4U4"/>
<gene>
    <name evidence="1" type="ORF">BST17_00820</name>
</gene>
<evidence type="ECO:0000313" key="2">
    <source>
        <dbReference type="Proteomes" id="UP000192366"/>
    </source>
</evidence>
<accession>A0A1W9Z4U4</accession>
<organism evidence="1 2">
    <name type="scientific">Mycolicibacterium bacteremicum</name>
    <name type="common">Mycobacterium bacteremicum</name>
    <dbReference type="NCBI Taxonomy" id="564198"/>
    <lineage>
        <taxon>Bacteria</taxon>
        <taxon>Bacillati</taxon>
        <taxon>Actinomycetota</taxon>
        <taxon>Actinomycetes</taxon>
        <taxon>Mycobacteriales</taxon>
        <taxon>Mycobacteriaceae</taxon>
        <taxon>Mycolicibacterium</taxon>
    </lineage>
</organism>
<dbReference type="InterPro" id="IPR029063">
    <property type="entry name" value="SAM-dependent_MTases_sf"/>
</dbReference>
<keyword evidence="2" id="KW-1185">Reference proteome</keyword>
<dbReference type="SUPFAM" id="SSF53335">
    <property type="entry name" value="S-adenosyl-L-methionine-dependent methyltransferases"/>
    <property type="match status" value="1"/>
</dbReference>
<sequence>MGIKIYNQPWFGSSTATDWFLDTIKNTDRYLEFGTGGSTYTAAKFGVEFVAVDSDREFLDAVEKKITDEGFADPMRQTFVHADIGKTGGRGRPLHWKTADSERLDAFRRYSDPPAQSLAGGKTPDFVLVDGRFRVACALKALRMLHGRDGWTLAVDDYARRRKYHVITEFAEPDEYVADRIAVFHSTTSFSADELDRRIREFEVLPD</sequence>